<accession>A0A9W5UZN8</accession>
<evidence type="ECO:0000313" key="2">
    <source>
        <dbReference type="Proteomes" id="UP000014018"/>
    </source>
</evidence>
<dbReference type="InterPro" id="IPR018690">
    <property type="entry name" value="DUF2187"/>
</dbReference>
<gene>
    <name evidence="1" type="ORF">IIU_06086</name>
</gene>
<evidence type="ECO:0000313" key="1">
    <source>
        <dbReference type="EMBL" id="EOO25748.1"/>
    </source>
</evidence>
<dbReference type="Pfam" id="PF09953">
    <property type="entry name" value="DUF2187"/>
    <property type="match status" value="1"/>
</dbReference>
<comment type="caution">
    <text evidence="1">The sequence shown here is derived from an EMBL/GenBank/DDBJ whole genome shotgun (WGS) entry which is preliminary data.</text>
</comment>
<proteinExistence type="predicted"/>
<dbReference type="Proteomes" id="UP000014018">
    <property type="component" value="Unassembled WGS sequence"/>
</dbReference>
<dbReference type="RefSeq" id="WP_016112019.1">
    <property type="nucleotide sequence ID" value="NZ_KB976193.1"/>
</dbReference>
<name>A0A9W5UZN8_BACCE</name>
<sequence>MDKMKSFSTIKIGDNVQFPYRKDTSLQLSGSVVKIFENTIIVDITEMLQRDGRINEIEDRQLVKHGIYKRINIRKKNL</sequence>
<evidence type="ECO:0008006" key="3">
    <source>
        <dbReference type="Google" id="ProtNLM"/>
    </source>
</evidence>
<dbReference type="AlphaFoldDB" id="A0A9W5UZN8"/>
<reference evidence="1 2" key="1">
    <citation type="submission" date="2012-12" db="EMBL/GenBank/DDBJ databases">
        <title>The Genome Sequence of Bacillus cereus VD133.</title>
        <authorList>
            <consortium name="The Broad Institute Genome Sequencing Platform"/>
            <consortium name="The Broad Institute Genome Sequencing Center for Infectious Disease"/>
            <person name="Feldgarden M."/>
            <person name="Van der Auwera G.A."/>
            <person name="Mahillon J."/>
            <person name="Duprez V."/>
            <person name="Timmery S."/>
            <person name="Mattelet C."/>
            <person name="Dierick K."/>
            <person name="Sun M."/>
            <person name="Yu Z."/>
            <person name="Zhu L."/>
            <person name="Hu X."/>
            <person name="Shank E.B."/>
            <person name="Swiecicka I."/>
            <person name="Hansen B.M."/>
            <person name="Andrup L."/>
            <person name="Walker B."/>
            <person name="Young S.K."/>
            <person name="Zeng Q."/>
            <person name="Gargeya S."/>
            <person name="Fitzgerald M."/>
            <person name="Haas B."/>
            <person name="Abouelleil A."/>
            <person name="Alvarado L."/>
            <person name="Arachchi H.M."/>
            <person name="Berlin A.M."/>
            <person name="Chapman S.B."/>
            <person name="Dewar J."/>
            <person name="Goldberg J."/>
            <person name="Griggs A."/>
            <person name="Gujja S."/>
            <person name="Hansen M."/>
            <person name="Howarth C."/>
            <person name="Imamovic A."/>
            <person name="Larimer J."/>
            <person name="McCowan C."/>
            <person name="Murphy C."/>
            <person name="Neiman D."/>
            <person name="Pearson M."/>
            <person name="Priest M."/>
            <person name="Roberts A."/>
            <person name="Saif S."/>
            <person name="Shea T."/>
            <person name="Sisk P."/>
            <person name="Sykes S."/>
            <person name="Wortman J."/>
            <person name="Nusbaum C."/>
            <person name="Birren B."/>
        </authorList>
    </citation>
    <scope>NUCLEOTIDE SEQUENCE [LARGE SCALE GENOMIC DNA]</scope>
    <source>
        <strain evidence="1 2">VD133</strain>
    </source>
</reference>
<dbReference type="EMBL" id="AHFB01000133">
    <property type="protein sequence ID" value="EOO25748.1"/>
    <property type="molecule type" value="Genomic_DNA"/>
</dbReference>
<protein>
    <recommendedName>
        <fullName evidence="3">DUF2187 domain-containing protein</fullName>
    </recommendedName>
</protein>
<organism evidence="1 2">
    <name type="scientific">Bacillus cereus VD133</name>
    <dbReference type="NCBI Taxonomy" id="1053233"/>
    <lineage>
        <taxon>Bacteria</taxon>
        <taxon>Bacillati</taxon>
        <taxon>Bacillota</taxon>
        <taxon>Bacilli</taxon>
        <taxon>Bacillales</taxon>
        <taxon>Bacillaceae</taxon>
        <taxon>Bacillus</taxon>
        <taxon>Bacillus cereus group</taxon>
    </lineage>
</organism>